<protein>
    <recommendedName>
        <fullName evidence="10">OmpA-like domain-containing protein</fullName>
    </recommendedName>
</protein>
<evidence type="ECO:0000256" key="5">
    <source>
        <dbReference type="ARBA" id="ARBA00022989"/>
    </source>
</evidence>
<dbReference type="RefSeq" id="WP_076836630.1">
    <property type="nucleotide sequence ID" value="NZ_CP019434.1"/>
</dbReference>
<dbReference type="InterPro" id="IPR025713">
    <property type="entry name" value="MotB-like_N_dom"/>
</dbReference>
<dbReference type="InterPro" id="IPR036737">
    <property type="entry name" value="OmpA-like_sf"/>
</dbReference>
<evidence type="ECO:0000313" key="12">
    <source>
        <dbReference type="Proteomes" id="UP000243807"/>
    </source>
</evidence>
<keyword evidence="4 9" id="KW-0812">Transmembrane</keyword>
<dbReference type="InterPro" id="IPR006665">
    <property type="entry name" value="OmpA-like"/>
</dbReference>
<feature type="domain" description="OmpA-like" evidence="10">
    <location>
        <begin position="151"/>
        <end position="269"/>
    </location>
</feature>
<dbReference type="PANTHER" id="PTHR30329">
    <property type="entry name" value="STATOR ELEMENT OF FLAGELLAR MOTOR COMPLEX"/>
    <property type="match status" value="1"/>
</dbReference>
<dbReference type="AlphaFoldDB" id="A0A1P8UGM0"/>
<evidence type="ECO:0000256" key="8">
    <source>
        <dbReference type="SAM" id="MobiDB-lite"/>
    </source>
</evidence>
<evidence type="ECO:0000256" key="1">
    <source>
        <dbReference type="ARBA" id="ARBA00004162"/>
    </source>
</evidence>
<keyword evidence="5 9" id="KW-1133">Transmembrane helix</keyword>
<evidence type="ECO:0000259" key="10">
    <source>
        <dbReference type="PROSITE" id="PS51123"/>
    </source>
</evidence>
<proteinExistence type="inferred from homology"/>
<dbReference type="EMBL" id="CP019434">
    <property type="protein sequence ID" value="APZ42982.1"/>
    <property type="molecule type" value="Genomic_DNA"/>
</dbReference>
<feature type="compositionally biased region" description="Polar residues" evidence="8">
    <location>
        <begin position="84"/>
        <end position="105"/>
    </location>
</feature>
<keyword evidence="6 7" id="KW-0472">Membrane</keyword>
<dbReference type="Pfam" id="PF13677">
    <property type="entry name" value="MotB_plug"/>
    <property type="match status" value="1"/>
</dbReference>
<dbReference type="Pfam" id="PF00691">
    <property type="entry name" value="OmpA"/>
    <property type="match status" value="1"/>
</dbReference>
<feature type="transmembrane region" description="Helical" evidence="9">
    <location>
        <begin position="26"/>
        <end position="45"/>
    </location>
</feature>
<dbReference type="PROSITE" id="PS51123">
    <property type="entry name" value="OMPA_2"/>
    <property type="match status" value="1"/>
</dbReference>
<evidence type="ECO:0000256" key="3">
    <source>
        <dbReference type="ARBA" id="ARBA00022475"/>
    </source>
</evidence>
<dbReference type="InterPro" id="IPR050330">
    <property type="entry name" value="Bact_OuterMem_StrucFunc"/>
</dbReference>
<dbReference type="GO" id="GO:0005886">
    <property type="term" value="C:plasma membrane"/>
    <property type="evidence" value="ECO:0007669"/>
    <property type="project" value="UniProtKB-SubCell"/>
</dbReference>
<sequence>MDDKKQPIVIKKVVKHQGHHGGAWKVAYADFVTAMMAFFLLMWLLGSTTPQQRAGLSQFFTNPSAIQGPGGASTSMIKLGGTQDMPTGPTQETSLGGSPRPNQSALAREAARRDLQRLQTLEVKLKDAIDKSQALKPFKDQLLINLTPEGLRIQIIDKENRPMFQQGRAVLMPYADIILKRIGTFLETVPNKISITGSTDAVKFRNGTMSNWLLSAERANAAREALIAGGMPKNRVAQLVGLSDTVLFNKKDPYAAVNRRISIIVLNKKAEATVARADQYAIGGKSAKSAPVSLGAKVAGSHSSGVTSPPAGISSAQTAPTTH</sequence>
<evidence type="ECO:0000256" key="6">
    <source>
        <dbReference type="ARBA" id="ARBA00023136"/>
    </source>
</evidence>
<gene>
    <name evidence="11" type="ORF">BW247_07650</name>
</gene>
<dbReference type="SUPFAM" id="SSF103088">
    <property type="entry name" value="OmpA-like"/>
    <property type="match status" value="1"/>
</dbReference>
<comment type="subcellular location">
    <subcellularLocation>
        <location evidence="1">Cell membrane</location>
        <topology evidence="1">Single-pass membrane protein</topology>
    </subcellularLocation>
</comment>
<name>A0A1P8UGM0_9GAMM</name>
<evidence type="ECO:0000256" key="4">
    <source>
        <dbReference type="ARBA" id="ARBA00022692"/>
    </source>
</evidence>
<keyword evidence="12" id="KW-1185">Reference proteome</keyword>
<feature type="compositionally biased region" description="Polar residues" evidence="8">
    <location>
        <begin position="314"/>
        <end position="323"/>
    </location>
</feature>
<dbReference type="Proteomes" id="UP000243807">
    <property type="component" value="Chromosome"/>
</dbReference>
<keyword evidence="3" id="KW-1003">Cell membrane</keyword>
<feature type="region of interest" description="Disordered" evidence="8">
    <location>
        <begin position="63"/>
        <end position="110"/>
    </location>
</feature>
<dbReference type="PANTHER" id="PTHR30329:SF21">
    <property type="entry name" value="LIPOPROTEIN YIAD-RELATED"/>
    <property type="match status" value="1"/>
</dbReference>
<organism evidence="11 12">
    <name type="scientific">Acidihalobacter ferrooxydans</name>
    <dbReference type="NCBI Taxonomy" id="1765967"/>
    <lineage>
        <taxon>Bacteria</taxon>
        <taxon>Pseudomonadati</taxon>
        <taxon>Pseudomonadota</taxon>
        <taxon>Gammaproteobacteria</taxon>
        <taxon>Chromatiales</taxon>
        <taxon>Ectothiorhodospiraceae</taxon>
        <taxon>Acidihalobacter</taxon>
    </lineage>
</organism>
<dbReference type="Gene3D" id="3.30.1330.60">
    <property type="entry name" value="OmpA-like domain"/>
    <property type="match status" value="1"/>
</dbReference>
<evidence type="ECO:0000313" key="11">
    <source>
        <dbReference type="EMBL" id="APZ42982.1"/>
    </source>
</evidence>
<evidence type="ECO:0000256" key="9">
    <source>
        <dbReference type="SAM" id="Phobius"/>
    </source>
</evidence>
<reference evidence="11 12" key="1">
    <citation type="submission" date="2017-01" db="EMBL/GenBank/DDBJ databases">
        <title>Draft sequence of Acidihalobacter ferrooxidans strain DSM 14175 (strain V8).</title>
        <authorList>
            <person name="Khaleque H.N."/>
            <person name="Ramsay J.P."/>
            <person name="Murphy R.J.T."/>
            <person name="Kaksonen A.H."/>
            <person name="Boxall N.J."/>
            <person name="Watkin E.L.J."/>
        </authorList>
    </citation>
    <scope>NUCLEOTIDE SEQUENCE [LARGE SCALE GENOMIC DNA]</scope>
    <source>
        <strain evidence="11 12">V8</strain>
    </source>
</reference>
<dbReference type="NCBIfam" id="NF006548">
    <property type="entry name" value="PRK09041.1"/>
    <property type="match status" value="1"/>
</dbReference>
<dbReference type="OrthoDB" id="9809186at2"/>
<evidence type="ECO:0000256" key="7">
    <source>
        <dbReference type="PROSITE-ProRule" id="PRU00473"/>
    </source>
</evidence>
<evidence type="ECO:0000256" key="2">
    <source>
        <dbReference type="ARBA" id="ARBA00008914"/>
    </source>
</evidence>
<dbReference type="STRING" id="1765967.BW247_07650"/>
<comment type="similarity">
    <text evidence="2">Belongs to the MotB family.</text>
</comment>
<accession>A0A1P8UGM0</accession>
<dbReference type="KEGG" id="afy:BW247_07650"/>
<feature type="region of interest" description="Disordered" evidence="8">
    <location>
        <begin position="298"/>
        <end position="323"/>
    </location>
</feature>